<dbReference type="GO" id="GO:0044877">
    <property type="term" value="F:protein-containing complex binding"/>
    <property type="evidence" value="ECO:0007669"/>
    <property type="project" value="TreeGrafter"/>
</dbReference>
<dbReference type="CDD" id="cd05271">
    <property type="entry name" value="NDUFA9_like_SDR_a"/>
    <property type="match status" value="1"/>
</dbReference>
<feature type="region of interest" description="Disordered" evidence="1">
    <location>
        <begin position="292"/>
        <end position="312"/>
    </location>
</feature>
<protein>
    <submittedName>
        <fullName evidence="3">Complex I NDUFA9 subunit family protein</fullName>
    </submittedName>
</protein>
<dbReference type="InterPro" id="IPR036291">
    <property type="entry name" value="NAD(P)-bd_dom_sf"/>
</dbReference>
<proteinExistence type="predicted"/>
<organism evidence="3 4">
    <name type="scientific">Natronosalvus rutilus</name>
    <dbReference type="NCBI Taxonomy" id="2953753"/>
    <lineage>
        <taxon>Archaea</taxon>
        <taxon>Methanobacteriati</taxon>
        <taxon>Methanobacteriota</taxon>
        <taxon>Stenosarchaea group</taxon>
        <taxon>Halobacteria</taxon>
        <taxon>Halobacteriales</taxon>
        <taxon>Natrialbaceae</taxon>
        <taxon>Natronosalvus</taxon>
    </lineage>
</organism>
<dbReference type="Gene3D" id="3.40.50.720">
    <property type="entry name" value="NAD(P)-binding Rossmann-like Domain"/>
    <property type="match status" value="1"/>
</dbReference>
<sequence length="312" mass="33242">MNVLVAGGTGFIGTNLCRELRDRGHDVTALAREPNPDSVPEGVATVVGDVSAYDSIVETVAAHDAVVNLVALSPLFEPPSGTSHEEVHLRGTENLIRAAEDGGVIRFVQMSNLSADPDSELAYFRTKGKAENVVRESDLEWTIFCPSVVFGEGDEFIGFTKLLTTPYVTALPGGGENPFQPIWVEDLAAMMADAVEDDRHVGKRYQIGGPEVLTMKQVTELAYEAEGRPVTVLPIPMAMAKLGGILAGPVPFVPFGPDQIRSLKIDNTVADNDVTAFGRTKDDLRTLEDYLGLSGSGSGSESSPSSHQSEAA</sequence>
<name>A0A9E7N7Q7_9EURY</name>
<reference evidence="3" key="1">
    <citation type="submission" date="2022-06" db="EMBL/GenBank/DDBJ databases">
        <title>Diverse halophilic archaea isolated from saline environments.</title>
        <authorList>
            <person name="Cui H.-L."/>
        </authorList>
    </citation>
    <scope>NUCLEOTIDE SEQUENCE</scope>
    <source>
        <strain evidence="3">WLHS1</strain>
    </source>
</reference>
<feature type="compositionally biased region" description="Low complexity" evidence="1">
    <location>
        <begin position="299"/>
        <end position="312"/>
    </location>
</feature>
<gene>
    <name evidence="3" type="ORF">NGM29_15910</name>
</gene>
<dbReference type="InterPro" id="IPR051207">
    <property type="entry name" value="ComplexI_NDUFA9_subunit"/>
</dbReference>
<evidence type="ECO:0000313" key="4">
    <source>
        <dbReference type="Proteomes" id="UP001056855"/>
    </source>
</evidence>
<evidence type="ECO:0000256" key="1">
    <source>
        <dbReference type="SAM" id="MobiDB-lite"/>
    </source>
</evidence>
<dbReference type="PANTHER" id="PTHR12126:SF11">
    <property type="entry name" value="NADH DEHYDROGENASE [UBIQUINONE] 1 ALPHA SUBCOMPLEX SUBUNIT 9, MITOCHONDRIAL"/>
    <property type="match status" value="1"/>
</dbReference>
<evidence type="ECO:0000313" key="3">
    <source>
        <dbReference type="EMBL" id="UTF53237.1"/>
    </source>
</evidence>
<feature type="domain" description="NAD(P)-binding" evidence="2">
    <location>
        <begin position="7"/>
        <end position="149"/>
    </location>
</feature>
<dbReference type="AlphaFoldDB" id="A0A9E7N7Q7"/>
<dbReference type="FunFam" id="3.40.50.720:FF:000702">
    <property type="entry name" value="NADH dehydrogenase (Ubiquinone)"/>
    <property type="match status" value="1"/>
</dbReference>
<evidence type="ECO:0000259" key="2">
    <source>
        <dbReference type="Pfam" id="PF13460"/>
    </source>
</evidence>
<dbReference type="RefSeq" id="WP_254157520.1">
    <property type="nucleotide sequence ID" value="NZ_CP100355.1"/>
</dbReference>
<dbReference type="Pfam" id="PF13460">
    <property type="entry name" value="NAD_binding_10"/>
    <property type="match status" value="1"/>
</dbReference>
<dbReference type="SUPFAM" id="SSF51735">
    <property type="entry name" value="NAD(P)-binding Rossmann-fold domains"/>
    <property type="match status" value="1"/>
</dbReference>
<keyword evidence="4" id="KW-1185">Reference proteome</keyword>
<dbReference type="EMBL" id="CP100355">
    <property type="protein sequence ID" value="UTF53237.1"/>
    <property type="molecule type" value="Genomic_DNA"/>
</dbReference>
<dbReference type="PANTHER" id="PTHR12126">
    <property type="entry name" value="NADH-UBIQUINONE OXIDOREDUCTASE 39 KDA SUBUNIT-RELATED"/>
    <property type="match status" value="1"/>
</dbReference>
<dbReference type="Proteomes" id="UP001056855">
    <property type="component" value="Chromosome"/>
</dbReference>
<dbReference type="InterPro" id="IPR016040">
    <property type="entry name" value="NAD(P)-bd_dom"/>
</dbReference>
<dbReference type="GeneID" id="73291562"/>
<dbReference type="KEGG" id="sawl:NGM29_15910"/>
<accession>A0A9E7N7Q7</accession>